<gene>
    <name evidence="2" type="ORF">NQ317_009671</name>
</gene>
<evidence type="ECO:0000313" key="3">
    <source>
        <dbReference type="Proteomes" id="UP001162164"/>
    </source>
</evidence>
<feature type="transmembrane region" description="Helical" evidence="1">
    <location>
        <begin position="81"/>
        <end position="101"/>
    </location>
</feature>
<protein>
    <submittedName>
        <fullName evidence="2">Uncharacterized protein</fullName>
    </submittedName>
</protein>
<proteinExistence type="predicted"/>
<keyword evidence="1" id="KW-0812">Transmembrane</keyword>
<dbReference type="Proteomes" id="UP001162164">
    <property type="component" value="Unassembled WGS sequence"/>
</dbReference>
<dbReference type="InterPro" id="IPR009318">
    <property type="entry name" value="Gustatory_rcpt"/>
</dbReference>
<keyword evidence="1" id="KW-0472">Membrane</keyword>
<evidence type="ECO:0000256" key="1">
    <source>
        <dbReference type="SAM" id="Phobius"/>
    </source>
</evidence>
<evidence type="ECO:0000313" key="2">
    <source>
        <dbReference type="EMBL" id="KAJ8977418.1"/>
    </source>
</evidence>
<name>A0ABQ9JGS9_9CUCU</name>
<reference evidence="2" key="1">
    <citation type="journal article" date="2023" name="Insect Mol. Biol.">
        <title>Genome sequencing provides insights into the evolution of gene families encoding plant cell wall-degrading enzymes in longhorned beetles.</title>
        <authorList>
            <person name="Shin N.R."/>
            <person name="Okamura Y."/>
            <person name="Kirsch R."/>
            <person name="Pauchet Y."/>
        </authorList>
    </citation>
    <scope>NUCLEOTIDE SEQUENCE</scope>
    <source>
        <strain evidence="2">MMC_N1</strain>
    </source>
</reference>
<keyword evidence="1" id="KW-1133">Transmembrane helix</keyword>
<feature type="non-terminal residue" evidence="2">
    <location>
        <position position="1"/>
    </location>
</feature>
<organism evidence="2 3">
    <name type="scientific">Molorchus minor</name>
    <dbReference type="NCBI Taxonomy" id="1323400"/>
    <lineage>
        <taxon>Eukaryota</taxon>
        <taxon>Metazoa</taxon>
        <taxon>Ecdysozoa</taxon>
        <taxon>Arthropoda</taxon>
        <taxon>Hexapoda</taxon>
        <taxon>Insecta</taxon>
        <taxon>Pterygota</taxon>
        <taxon>Neoptera</taxon>
        <taxon>Endopterygota</taxon>
        <taxon>Coleoptera</taxon>
        <taxon>Polyphaga</taxon>
        <taxon>Cucujiformia</taxon>
        <taxon>Chrysomeloidea</taxon>
        <taxon>Cerambycidae</taxon>
        <taxon>Lamiinae</taxon>
        <taxon>Monochamini</taxon>
        <taxon>Molorchus</taxon>
    </lineage>
</organism>
<dbReference type="EMBL" id="JAPWTJ010000549">
    <property type="protein sequence ID" value="KAJ8977418.1"/>
    <property type="molecule type" value="Genomic_DNA"/>
</dbReference>
<dbReference type="Pfam" id="PF06151">
    <property type="entry name" value="Trehalose_recp"/>
    <property type="match status" value="1"/>
</dbReference>
<feature type="transmembrane region" description="Helical" evidence="1">
    <location>
        <begin position="33"/>
        <end position="51"/>
    </location>
</feature>
<keyword evidence="3" id="KW-1185">Reference proteome</keyword>
<comment type="caution">
    <text evidence="2">The sequence shown here is derived from an EMBL/GenBank/DDBJ whole genome shotgun (WGS) entry which is preliminary data.</text>
</comment>
<sequence>RSWSKLILLWCRMDKIMNNVYDYPKNLDRKLKVVSASIILLGVADYGLSVLNRYTNVAIKFGENYSPQKYFEETFPQLYRFMPFNIFTAIYCSVSICSFVLNAKQQSEKICCGTTILSRQVSRVV</sequence>
<accession>A0ABQ9JGS9</accession>